<keyword evidence="3" id="KW-1185">Reference proteome</keyword>
<reference evidence="2 3" key="2">
    <citation type="submission" date="2024-07" db="EMBL/GenBank/DDBJ databases">
        <authorList>
            <person name="Akdeniz Z."/>
        </authorList>
    </citation>
    <scope>NUCLEOTIDE SEQUENCE [LARGE SCALE GENOMIC DNA]</scope>
</reference>
<protein>
    <submittedName>
        <fullName evidence="2">Hypothetical_protein</fullName>
    </submittedName>
</protein>
<accession>A0AA86TSE2</accession>
<sequence>MNATVLDQNLTQIQIDEQVYGSDSEILSEISDQSVNSTILNPVSERRLLALQKHDELMNQIQNASWVEEEDLDDINNYIQTILKKENFKNDNPKHNSKGSAKRFLSAAEKLIKAIGKVK</sequence>
<proteinExistence type="predicted"/>
<evidence type="ECO:0000313" key="3">
    <source>
        <dbReference type="Proteomes" id="UP001642409"/>
    </source>
</evidence>
<dbReference type="AlphaFoldDB" id="A0AA86TSE2"/>
<reference evidence="1" key="1">
    <citation type="submission" date="2023-06" db="EMBL/GenBank/DDBJ databases">
        <authorList>
            <person name="Kurt Z."/>
        </authorList>
    </citation>
    <scope>NUCLEOTIDE SEQUENCE</scope>
</reference>
<dbReference type="Proteomes" id="UP001642409">
    <property type="component" value="Unassembled WGS sequence"/>
</dbReference>
<organism evidence="1">
    <name type="scientific">Hexamita inflata</name>
    <dbReference type="NCBI Taxonomy" id="28002"/>
    <lineage>
        <taxon>Eukaryota</taxon>
        <taxon>Metamonada</taxon>
        <taxon>Diplomonadida</taxon>
        <taxon>Hexamitidae</taxon>
        <taxon>Hexamitinae</taxon>
        <taxon>Hexamita</taxon>
    </lineage>
</organism>
<gene>
    <name evidence="2" type="ORF">HINF_LOCUS46159</name>
    <name evidence="1" type="ORF">HINF_LOCUS8358</name>
</gene>
<evidence type="ECO:0000313" key="2">
    <source>
        <dbReference type="EMBL" id="CAL6054627.1"/>
    </source>
</evidence>
<dbReference type="EMBL" id="CATOUU010000202">
    <property type="protein sequence ID" value="CAI9920713.1"/>
    <property type="molecule type" value="Genomic_DNA"/>
</dbReference>
<name>A0AA86TSE2_9EUKA</name>
<dbReference type="EMBL" id="CAXDID020000202">
    <property type="protein sequence ID" value="CAL6054627.1"/>
    <property type="molecule type" value="Genomic_DNA"/>
</dbReference>
<evidence type="ECO:0000313" key="1">
    <source>
        <dbReference type="EMBL" id="CAI9920713.1"/>
    </source>
</evidence>
<comment type="caution">
    <text evidence="1">The sequence shown here is derived from an EMBL/GenBank/DDBJ whole genome shotgun (WGS) entry which is preliminary data.</text>
</comment>